<feature type="transmembrane region" description="Helical" evidence="1">
    <location>
        <begin position="104"/>
        <end position="124"/>
    </location>
</feature>
<protein>
    <submittedName>
        <fullName evidence="2">Uncharacterized protein</fullName>
    </submittedName>
</protein>
<evidence type="ECO:0000256" key="1">
    <source>
        <dbReference type="SAM" id="Phobius"/>
    </source>
</evidence>
<proteinExistence type="predicted"/>
<organism evidence="2 3">
    <name type="scientific">Seminavis robusta</name>
    <dbReference type="NCBI Taxonomy" id="568900"/>
    <lineage>
        <taxon>Eukaryota</taxon>
        <taxon>Sar</taxon>
        <taxon>Stramenopiles</taxon>
        <taxon>Ochrophyta</taxon>
        <taxon>Bacillariophyta</taxon>
        <taxon>Bacillariophyceae</taxon>
        <taxon>Bacillariophycidae</taxon>
        <taxon>Naviculales</taxon>
        <taxon>Naviculaceae</taxon>
        <taxon>Seminavis</taxon>
    </lineage>
</organism>
<sequence>MALYNPSLSHHENQYYVDQNRSSLQAIADVFCDCATVWLTESSLKLWIRVWLCLLMLGCMSPLAFLPHPFAVINLVGMMVILVLNGRELIRVRGVNKNMGWQHIVGWMPVLLVNIICLTTDSIGDDGMLTWEAARDDSYKKARYVVIVYNTITLGISVLFDAVDTILYYRYDKTNIDRSQWTTSKLVLQKQEPKGAQDTTYTS</sequence>
<name>A0A9N8D969_9STRA</name>
<evidence type="ECO:0000313" key="2">
    <source>
        <dbReference type="EMBL" id="CAB9496235.1"/>
    </source>
</evidence>
<gene>
    <name evidence="2" type="ORF">SEMRO_3_G002100.1</name>
</gene>
<keyword evidence="3" id="KW-1185">Reference proteome</keyword>
<evidence type="ECO:0000313" key="3">
    <source>
        <dbReference type="Proteomes" id="UP001153069"/>
    </source>
</evidence>
<dbReference type="EMBL" id="CAICTM010000003">
    <property type="protein sequence ID" value="CAB9496235.1"/>
    <property type="molecule type" value="Genomic_DNA"/>
</dbReference>
<dbReference type="Proteomes" id="UP001153069">
    <property type="component" value="Unassembled WGS sequence"/>
</dbReference>
<dbReference type="AlphaFoldDB" id="A0A9N8D969"/>
<feature type="transmembrane region" description="Helical" evidence="1">
    <location>
        <begin position="71"/>
        <end position="92"/>
    </location>
</feature>
<accession>A0A9N8D969</accession>
<keyword evidence="1" id="KW-0812">Transmembrane</keyword>
<feature type="transmembrane region" description="Helical" evidence="1">
    <location>
        <begin position="144"/>
        <end position="169"/>
    </location>
</feature>
<keyword evidence="1" id="KW-1133">Transmembrane helix</keyword>
<reference evidence="2" key="1">
    <citation type="submission" date="2020-06" db="EMBL/GenBank/DDBJ databases">
        <authorList>
            <consortium name="Plant Systems Biology data submission"/>
        </authorList>
    </citation>
    <scope>NUCLEOTIDE SEQUENCE</scope>
    <source>
        <strain evidence="2">D6</strain>
    </source>
</reference>
<comment type="caution">
    <text evidence="2">The sequence shown here is derived from an EMBL/GenBank/DDBJ whole genome shotgun (WGS) entry which is preliminary data.</text>
</comment>
<keyword evidence="1" id="KW-0472">Membrane</keyword>